<dbReference type="Proteomes" id="UP000239415">
    <property type="component" value="Unassembled WGS sequence"/>
</dbReference>
<name>A0A2T0K7T8_9ACTN</name>
<dbReference type="Gene3D" id="3.40.50.880">
    <property type="match status" value="1"/>
</dbReference>
<accession>A0A2T0K7T8</accession>
<gene>
    <name evidence="1" type="ORF">CLV67_111236</name>
</gene>
<dbReference type="OrthoDB" id="9800974at2"/>
<dbReference type="GO" id="GO:0016787">
    <property type="term" value="F:hydrolase activity"/>
    <property type="evidence" value="ECO:0007669"/>
    <property type="project" value="UniProtKB-KW"/>
</dbReference>
<proteinExistence type="predicted"/>
<protein>
    <submittedName>
        <fullName evidence="1">Cellulase (Glycosyl hydrolase family 5)</fullName>
    </submittedName>
</protein>
<dbReference type="AlphaFoldDB" id="A0A2T0K7T8"/>
<dbReference type="InterPro" id="IPR017853">
    <property type="entry name" value="GH"/>
</dbReference>
<evidence type="ECO:0000313" key="2">
    <source>
        <dbReference type="Proteomes" id="UP000239415"/>
    </source>
</evidence>
<organism evidence="1 2">
    <name type="scientific">Actinoplanes italicus</name>
    <dbReference type="NCBI Taxonomy" id="113567"/>
    <lineage>
        <taxon>Bacteria</taxon>
        <taxon>Bacillati</taxon>
        <taxon>Actinomycetota</taxon>
        <taxon>Actinomycetes</taxon>
        <taxon>Micromonosporales</taxon>
        <taxon>Micromonosporaceae</taxon>
        <taxon>Actinoplanes</taxon>
    </lineage>
</organism>
<dbReference type="Gene3D" id="3.20.20.80">
    <property type="entry name" value="Glycosidases"/>
    <property type="match status" value="1"/>
</dbReference>
<keyword evidence="2" id="KW-1185">Reference proteome</keyword>
<dbReference type="InterPro" id="IPR029062">
    <property type="entry name" value="Class_I_gatase-like"/>
</dbReference>
<evidence type="ECO:0000313" key="1">
    <source>
        <dbReference type="EMBL" id="PRX19088.1"/>
    </source>
</evidence>
<comment type="caution">
    <text evidence="1">The sequence shown here is derived from an EMBL/GenBank/DDBJ whole genome shotgun (WGS) entry which is preliminary data.</text>
</comment>
<dbReference type="RefSeq" id="WP_146169299.1">
    <property type="nucleotide sequence ID" value="NZ_BOMO01000090.1"/>
</dbReference>
<sequence length="614" mass="65919">MEITTTDRRLHRAGLPVVALGVNHHPSAAGCRWWVDWDEDALRADFGRMAGAGLNSVRLFLFWRDFMPTEHAVDSEVLARLDAAVRAAGEAGLSCVLSLLTIWMNGQRLDLPWRRGRSVWRDPDLLVAEEAYARAVAKTAHAHGNVLAYDLGDELWNIDEADALSLTEEEVAGWYRRLADALRAEAPGALVMQANDPSAVFGGGPYGCDNQRELDLIALHGFPPWAPGGIESTLSYKATNLPSFLAAVGSAYGPVLIDELGSYGVHTGTATSFLSAATASVLANGVAGVFVWCWQDIASAAEPYRERPAERYVGLHNLEGTPKPTMGAYRRVIDHATVLTAAREPASAALMLPHSLRGQGTSYLDGGGSAVAAFHSYLLLKRAHVDADVVTSAGLDHYRHDLVMCPAADRLTLDDLDALRAHAERGATVYLSLGDHLHGLPGADLVGAEIVDFRLGDDGKSALCWGDARWPLRWDPAAMKPTTMVATTGRVLASYPDGSPALVEQTVGRGRVLFTNAPLECQFGVPGLLASSGWHLFYARIAEIAHVRPAVQCDEPDLEIVRGRDGGLVVVNHGEHPISAQLSSADTSHAVSLGAKEWTVLGRRLPSNGRESAS</sequence>
<dbReference type="SUPFAM" id="SSF51445">
    <property type="entry name" value="(Trans)glycosidases"/>
    <property type="match status" value="1"/>
</dbReference>
<keyword evidence="1" id="KW-0378">Hydrolase</keyword>
<reference evidence="1 2" key="1">
    <citation type="submission" date="2018-03" db="EMBL/GenBank/DDBJ databases">
        <title>Genomic Encyclopedia of Archaeal and Bacterial Type Strains, Phase II (KMG-II): from individual species to whole genera.</title>
        <authorList>
            <person name="Goeker M."/>
        </authorList>
    </citation>
    <scope>NUCLEOTIDE SEQUENCE [LARGE SCALE GENOMIC DNA]</scope>
    <source>
        <strain evidence="1 2">DSM 43146</strain>
    </source>
</reference>
<dbReference type="SUPFAM" id="SSF52317">
    <property type="entry name" value="Class I glutamine amidotransferase-like"/>
    <property type="match status" value="1"/>
</dbReference>
<dbReference type="EMBL" id="PVMZ01000011">
    <property type="protein sequence ID" value="PRX19088.1"/>
    <property type="molecule type" value="Genomic_DNA"/>
</dbReference>